<dbReference type="InterPro" id="IPR043968">
    <property type="entry name" value="SGNH"/>
</dbReference>
<feature type="domain" description="SGNH" evidence="3">
    <location>
        <begin position="411"/>
        <end position="656"/>
    </location>
</feature>
<dbReference type="InterPro" id="IPR050879">
    <property type="entry name" value="Acyltransferase_3"/>
</dbReference>
<dbReference type="GO" id="GO:0009103">
    <property type="term" value="P:lipopolysaccharide biosynthetic process"/>
    <property type="evidence" value="ECO:0007669"/>
    <property type="project" value="TreeGrafter"/>
</dbReference>
<reference evidence="4 5" key="1">
    <citation type="submission" date="2019-07" db="EMBL/GenBank/DDBJ databases">
        <title>Sphingomonas AE3 Genome sequencing and assembly.</title>
        <authorList>
            <person name="Kim H."/>
        </authorList>
    </citation>
    <scope>NUCLEOTIDE SEQUENCE [LARGE SCALE GENOMIC DNA]</scope>
    <source>
        <strain evidence="4 5">AE3</strain>
    </source>
</reference>
<dbReference type="PANTHER" id="PTHR23028">
    <property type="entry name" value="ACETYLTRANSFERASE"/>
    <property type="match status" value="1"/>
</dbReference>
<accession>A0A516IU54</accession>
<keyword evidence="4" id="KW-0012">Acyltransferase</keyword>
<organism evidence="4 5">
    <name type="scientific">Sphingomonas xanthus</name>
    <dbReference type="NCBI Taxonomy" id="2594473"/>
    <lineage>
        <taxon>Bacteria</taxon>
        <taxon>Pseudomonadati</taxon>
        <taxon>Pseudomonadota</taxon>
        <taxon>Alphaproteobacteria</taxon>
        <taxon>Sphingomonadales</taxon>
        <taxon>Sphingomonadaceae</taxon>
        <taxon>Sphingomonas</taxon>
    </lineage>
</organism>
<evidence type="ECO:0000256" key="1">
    <source>
        <dbReference type="SAM" id="Phobius"/>
    </source>
</evidence>
<feature type="transmembrane region" description="Helical" evidence="1">
    <location>
        <begin position="292"/>
        <end position="309"/>
    </location>
</feature>
<keyword evidence="4" id="KW-0808">Transferase</keyword>
<feature type="transmembrane region" description="Helical" evidence="1">
    <location>
        <begin position="261"/>
        <end position="280"/>
    </location>
</feature>
<sequence length="671" mass="73785">MARDDQNINALHTKSIIYRPEIDGLRALAVLPVMIYHAGISGITGGYVGVDVFFVISGYLITSILIAEVDKGKFNIATFYERRAKRILPALCLVSFLTTPVAILILSPSDLIDFGNSLISIATFSSNIFFWLEANYFEENVDLKPMLHTWSLSVEEQFYIVFPFFILLLRRLLKSHTCKLFMIAAALSFALSLVTYRAHASATFYLLPTRGWELLMGAVLAVPASNYNAAAGKAAVKNWLAIAGLSAILIPAFVYDKNTPFPGPYAIAPVVGTMLIIKYATPGTIVYRLLTVRPMIAIGLISYSAYLWHQPIISLFRYAKVEALFLWEQIALIFISLGMAFATWRFVEQPLRAARVTSKRSIFAWSAVALAAVAATGAILVQLKGMPARFGSNELGWATLEHSDEARTCLDKAEQCNLGSSKGPPNFAVIGDSHAWALFDALDDVASRYGLQGRFLASSACPPLLNVHLIKASPAKSRACKRVHDQIVPMLEQSPSIGTVFLVGRWQSAVAQNYDFRAWGLRTDAPADLPSSRAAFRAGVRHTAQELNAMGVRVVFVKQVPQQRELLEPLLARSWAALPWADREHSLSNGSVLVREHIERQREANAILLEGADFGADYYDPASVMCNNFRCPVAAGSSSFYSDDDHLSPAGAAKLAYGLVALIRPHRRPPQ</sequence>
<feature type="transmembrane region" description="Helical" evidence="1">
    <location>
        <begin position="44"/>
        <end position="67"/>
    </location>
</feature>
<feature type="transmembrane region" description="Helical" evidence="1">
    <location>
        <begin position="157"/>
        <end position="173"/>
    </location>
</feature>
<gene>
    <name evidence="4" type="ORF">FMM02_11015</name>
</gene>
<dbReference type="InterPro" id="IPR002656">
    <property type="entry name" value="Acyl_transf_3_dom"/>
</dbReference>
<feature type="transmembrane region" description="Helical" evidence="1">
    <location>
        <begin position="211"/>
        <end position="229"/>
    </location>
</feature>
<evidence type="ECO:0000259" key="3">
    <source>
        <dbReference type="Pfam" id="PF19040"/>
    </source>
</evidence>
<name>A0A516IU54_9SPHN</name>
<dbReference type="KEGG" id="sxa:FMM02_11015"/>
<feature type="transmembrane region" description="Helical" evidence="1">
    <location>
        <begin position="87"/>
        <end position="106"/>
    </location>
</feature>
<keyword evidence="1" id="KW-0812">Transmembrane</keyword>
<protein>
    <submittedName>
        <fullName evidence="4">Acyltransferase</fullName>
    </submittedName>
</protein>
<evidence type="ECO:0000313" key="4">
    <source>
        <dbReference type="EMBL" id="QDP20437.1"/>
    </source>
</evidence>
<feature type="transmembrane region" description="Helical" evidence="1">
    <location>
        <begin position="180"/>
        <end position="199"/>
    </location>
</feature>
<dbReference type="AlphaFoldDB" id="A0A516IU54"/>
<keyword evidence="5" id="KW-1185">Reference proteome</keyword>
<evidence type="ECO:0000259" key="2">
    <source>
        <dbReference type="Pfam" id="PF01757"/>
    </source>
</evidence>
<evidence type="ECO:0000313" key="5">
    <source>
        <dbReference type="Proteomes" id="UP000321857"/>
    </source>
</evidence>
<keyword evidence="1" id="KW-0472">Membrane</keyword>
<dbReference type="Pfam" id="PF01757">
    <property type="entry name" value="Acyl_transf_3"/>
    <property type="match status" value="1"/>
</dbReference>
<dbReference type="OrthoDB" id="9796461at2"/>
<proteinExistence type="predicted"/>
<feature type="domain" description="Acyltransferase 3" evidence="2">
    <location>
        <begin position="20"/>
        <end position="344"/>
    </location>
</feature>
<dbReference type="PANTHER" id="PTHR23028:SF53">
    <property type="entry name" value="ACYL_TRANSF_3 DOMAIN-CONTAINING PROTEIN"/>
    <property type="match status" value="1"/>
</dbReference>
<keyword evidence="1" id="KW-1133">Transmembrane helix</keyword>
<dbReference type="Proteomes" id="UP000321857">
    <property type="component" value="Chromosome"/>
</dbReference>
<dbReference type="GO" id="GO:0016747">
    <property type="term" value="F:acyltransferase activity, transferring groups other than amino-acyl groups"/>
    <property type="evidence" value="ECO:0007669"/>
    <property type="project" value="InterPro"/>
</dbReference>
<dbReference type="GO" id="GO:0016020">
    <property type="term" value="C:membrane"/>
    <property type="evidence" value="ECO:0007669"/>
    <property type="project" value="TreeGrafter"/>
</dbReference>
<dbReference type="EMBL" id="CP041659">
    <property type="protein sequence ID" value="QDP20437.1"/>
    <property type="molecule type" value="Genomic_DNA"/>
</dbReference>
<feature type="transmembrane region" description="Helical" evidence="1">
    <location>
        <begin position="329"/>
        <end position="347"/>
    </location>
</feature>
<feature type="transmembrane region" description="Helical" evidence="1">
    <location>
        <begin position="236"/>
        <end position="255"/>
    </location>
</feature>
<dbReference type="Pfam" id="PF19040">
    <property type="entry name" value="SGNH"/>
    <property type="match status" value="1"/>
</dbReference>
<dbReference type="RefSeq" id="WP_147494885.1">
    <property type="nucleotide sequence ID" value="NZ_CP041659.1"/>
</dbReference>
<feature type="transmembrane region" description="Helical" evidence="1">
    <location>
        <begin position="362"/>
        <end position="383"/>
    </location>
</feature>